<dbReference type="Pfam" id="PF12762">
    <property type="entry name" value="DDE_Tnp_IS1595"/>
    <property type="match status" value="1"/>
</dbReference>
<evidence type="ECO:0000313" key="3">
    <source>
        <dbReference type="EMBL" id="CAB9499506.1"/>
    </source>
</evidence>
<sequence length="488" mass="56355">MTKRGFYSKKNVAERKIRNNGVDPATEPPELRDLPPLQGGTRLPRSVRSSESVPVVTWSRDGKPPATKGRFFSRNKQVRTLEELCDGGKLPTYAEISELIGNEHKAIQYMADIGIIRVPDVCGRCSVSVPWKTGQNTVRCRKQYCEFRCPDNCERCGVPMEATKDAEKEIVYAYCTDSNCNWKWKPGKSWEVSVYRGSILQNCRLPKHEVLHCFYLFLLQVPVVTAAKMLGWTVEVAGKWFRHCRQLVAEMVLMEERDKVMLGGEGVIVEIDESKFGKRKYNKGRRVTADWVLGMVERTDKRKLAMVVVPNRKARVLIPIITAFVRPGTTIHTDMWKGYSCLQYLADYDYEHKTLCHKREYVNSVDGTHTQTIEGSWSFMKRKMPVCKRSGRQLQEYLWEIMWRRLYSGSLWMAFLTGVSRYRYTPADIERLWDLRDEEDPEGWNVEDQKEDDDEDNLYYDTDEEDYESDGVDGAAAATLLGIQRAVI</sequence>
<dbReference type="InterPro" id="IPR024445">
    <property type="entry name" value="Tnp_ISXO2-like"/>
</dbReference>
<name>A0A9N8DCP3_9STRA</name>
<dbReference type="Proteomes" id="UP001153069">
    <property type="component" value="Unassembled WGS sequence"/>
</dbReference>
<protein>
    <submittedName>
        <fullName evidence="3">Inherit from opiNOG: protein Hydra magnipapillata</fullName>
    </submittedName>
</protein>
<feature type="region of interest" description="Disordered" evidence="1">
    <location>
        <begin position="1"/>
        <end position="52"/>
    </location>
</feature>
<feature type="compositionally biased region" description="Acidic residues" evidence="1">
    <location>
        <begin position="449"/>
        <end position="471"/>
    </location>
</feature>
<dbReference type="PANTHER" id="PTHR47163">
    <property type="entry name" value="DDE_TNP_IS1595 DOMAIN-CONTAINING PROTEIN"/>
    <property type="match status" value="1"/>
</dbReference>
<comment type="caution">
    <text evidence="3">The sequence shown here is derived from an EMBL/GenBank/DDBJ whole genome shotgun (WGS) entry which is preliminary data.</text>
</comment>
<keyword evidence="4" id="KW-1185">Reference proteome</keyword>
<dbReference type="OrthoDB" id="108710at2759"/>
<feature type="region of interest" description="Disordered" evidence="1">
    <location>
        <begin position="440"/>
        <end position="471"/>
    </location>
</feature>
<dbReference type="AlphaFoldDB" id="A0A9N8DCP3"/>
<evidence type="ECO:0000256" key="1">
    <source>
        <dbReference type="SAM" id="MobiDB-lite"/>
    </source>
</evidence>
<dbReference type="NCBIfam" id="NF033547">
    <property type="entry name" value="transpos_IS1595"/>
    <property type="match status" value="1"/>
</dbReference>
<evidence type="ECO:0000259" key="2">
    <source>
        <dbReference type="SMART" id="SM01126"/>
    </source>
</evidence>
<reference evidence="3" key="1">
    <citation type="submission" date="2020-06" db="EMBL/GenBank/DDBJ databases">
        <authorList>
            <consortium name="Plant Systems Biology data submission"/>
        </authorList>
    </citation>
    <scope>NUCLEOTIDE SEQUENCE</scope>
    <source>
        <strain evidence="3">D6</strain>
    </source>
</reference>
<evidence type="ECO:0000313" key="4">
    <source>
        <dbReference type="Proteomes" id="UP001153069"/>
    </source>
</evidence>
<dbReference type="SMART" id="SM01126">
    <property type="entry name" value="DDE_Tnp_IS1595"/>
    <property type="match status" value="1"/>
</dbReference>
<dbReference type="InterPro" id="IPR053164">
    <property type="entry name" value="IS1016-like_transposase"/>
</dbReference>
<dbReference type="EMBL" id="CAICTM010000061">
    <property type="protein sequence ID" value="CAB9499506.1"/>
    <property type="molecule type" value="Genomic_DNA"/>
</dbReference>
<dbReference type="PANTHER" id="PTHR47163:SF2">
    <property type="entry name" value="SI:DKEY-17M8.2"/>
    <property type="match status" value="1"/>
</dbReference>
<organism evidence="3 4">
    <name type="scientific">Seminavis robusta</name>
    <dbReference type="NCBI Taxonomy" id="568900"/>
    <lineage>
        <taxon>Eukaryota</taxon>
        <taxon>Sar</taxon>
        <taxon>Stramenopiles</taxon>
        <taxon>Ochrophyta</taxon>
        <taxon>Bacillariophyta</taxon>
        <taxon>Bacillariophyceae</taxon>
        <taxon>Bacillariophycidae</taxon>
        <taxon>Naviculales</taxon>
        <taxon>Naviculaceae</taxon>
        <taxon>Seminavis</taxon>
    </lineage>
</organism>
<proteinExistence type="predicted"/>
<accession>A0A9N8DCP3</accession>
<feature type="domain" description="ISXO2-like transposase" evidence="2">
    <location>
        <begin position="261"/>
        <end position="406"/>
    </location>
</feature>
<gene>
    <name evidence="3" type="ORF">SEMRO_62_G035580.1</name>
</gene>